<organism evidence="2 3">
    <name type="scientific">Hydnum rufescens UP504</name>
    <dbReference type="NCBI Taxonomy" id="1448309"/>
    <lineage>
        <taxon>Eukaryota</taxon>
        <taxon>Fungi</taxon>
        <taxon>Dikarya</taxon>
        <taxon>Basidiomycota</taxon>
        <taxon>Agaricomycotina</taxon>
        <taxon>Agaricomycetes</taxon>
        <taxon>Cantharellales</taxon>
        <taxon>Hydnaceae</taxon>
        <taxon>Hydnum</taxon>
    </lineage>
</organism>
<feature type="compositionally biased region" description="Acidic residues" evidence="1">
    <location>
        <begin position="518"/>
        <end position="538"/>
    </location>
</feature>
<feature type="compositionally biased region" description="Basic residues" evidence="1">
    <location>
        <begin position="550"/>
        <end position="562"/>
    </location>
</feature>
<proteinExistence type="predicted"/>
<name>A0A9P6DQB0_9AGAM</name>
<feature type="compositionally biased region" description="Basic and acidic residues" evidence="1">
    <location>
        <begin position="97"/>
        <end position="112"/>
    </location>
</feature>
<dbReference type="InterPro" id="IPR028018">
    <property type="entry name" value="DUF4646"/>
</dbReference>
<sequence>MAFPTQAQPLAPGAMGHVPTVAYDMNRFGDAFSNGMPNPNSREGKSAKRRLKEMAREDAREEKEQRKAMEKAAKKQQEWERGGRREAEILLQAEDEEYRRRERDRHDSDPYTRNHGIGGRAPGFPYPGMARPPTMNIGGGLADRDRDQDRGRKISMMGRSHSRNASATDVTYGGAGYGSSYNGVVPGGGEFNEPGYPGGGAYPRESKPNHMNGPKYGSGLDRESHYGGPARAGAATPYGGSNRSRSSTYGPGSAGLGVGGPPYPIGGSGIPAGPGIPAPGIPGSSMPGNGRPGSGRPGSGIPGGGMPGNGMPGRGMAGNGIPGNGMPGGMPGGGMPKGGMPGGGMPKGGMPGSGMPGGGMPGGGVMPGRLGSNVPGYSGPACCAAYSQPLAFEREPNRNLAYQPFDPFVIVMDMDELIEFPEIPPLPAALLPHDVLHNDWARYMSSYRSHLWVKDVAAAWKQSRSQDPHDRVANVRPVLSKWNHQFFTPRGVQFHVSKASKPRHRRSRSRGSHGRYDSDDDSPSESDTEDSDLGEDEYGAGYHEDPRYRQSARNKSRRHRNKGSNQIYHLTVEYVPQHGGASIRKSAVGGYQGGFP</sequence>
<reference evidence="2" key="1">
    <citation type="journal article" date="2020" name="Nat. Commun.">
        <title>Large-scale genome sequencing of mycorrhizal fungi provides insights into the early evolution of symbiotic traits.</title>
        <authorList>
            <person name="Miyauchi S."/>
            <person name="Kiss E."/>
            <person name="Kuo A."/>
            <person name="Drula E."/>
            <person name="Kohler A."/>
            <person name="Sanchez-Garcia M."/>
            <person name="Morin E."/>
            <person name="Andreopoulos B."/>
            <person name="Barry K.W."/>
            <person name="Bonito G."/>
            <person name="Buee M."/>
            <person name="Carver A."/>
            <person name="Chen C."/>
            <person name="Cichocki N."/>
            <person name="Clum A."/>
            <person name="Culley D."/>
            <person name="Crous P.W."/>
            <person name="Fauchery L."/>
            <person name="Girlanda M."/>
            <person name="Hayes R.D."/>
            <person name="Keri Z."/>
            <person name="LaButti K."/>
            <person name="Lipzen A."/>
            <person name="Lombard V."/>
            <person name="Magnuson J."/>
            <person name="Maillard F."/>
            <person name="Murat C."/>
            <person name="Nolan M."/>
            <person name="Ohm R.A."/>
            <person name="Pangilinan J."/>
            <person name="Pereira M.F."/>
            <person name="Perotto S."/>
            <person name="Peter M."/>
            <person name="Pfister S."/>
            <person name="Riley R."/>
            <person name="Sitrit Y."/>
            <person name="Stielow J.B."/>
            <person name="Szollosi G."/>
            <person name="Zifcakova L."/>
            <person name="Stursova M."/>
            <person name="Spatafora J.W."/>
            <person name="Tedersoo L."/>
            <person name="Vaario L.M."/>
            <person name="Yamada A."/>
            <person name="Yan M."/>
            <person name="Wang P."/>
            <person name="Xu J."/>
            <person name="Bruns T."/>
            <person name="Baldrian P."/>
            <person name="Vilgalys R."/>
            <person name="Dunand C."/>
            <person name="Henrissat B."/>
            <person name="Grigoriev I.V."/>
            <person name="Hibbett D."/>
            <person name="Nagy L.G."/>
            <person name="Martin F.M."/>
        </authorList>
    </citation>
    <scope>NUCLEOTIDE SEQUENCE</scope>
    <source>
        <strain evidence="2">UP504</strain>
    </source>
</reference>
<protein>
    <submittedName>
        <fullName evidence="2">Uncharacterized protein</fullName>
    </submittedName>
</protein>
<feature type="compositionally biased region" description="Gly residues" evidence="1">
    <location>
        <begin position="290"/>
        <end position="310"/>
    </location>
</feature>
<accession>A0A9P6DQB0</accession>
<dbReference type="Proteomes" id="UP000886523">
    <property type="component" value="Unassembled WGS sequence"/>
</dbReference>
<feature type="compositionally biased region" description="Gly residues" evidence="1">
    <location>
        <begin position="252"/>
        <end position="272"/>
    </location>
</feature>
<gene>
    <name evidence="2" type="ORF">BS47DRAFT_1351908</name>
</gene>
<feature type="region of interest" description="Disordered" evidence="1">
    <location>
        <begin position="29"/>
        <end position="147"/>
    </location>
</feature>
<feature type="compositionally biased region" description="Basic and acidic residues" evidence="1">
    <location>
        <begin position="42"/>
        <end position="88"/>
    </location>
</feature>
<comment type="caution">
    <text evidence="2">The sequence shown here is derived from an EMBL/GenBank/DDBJ whole genome shotgun (WGS) entry which is preliminary data.</text>
</comment>
<feature type="region of interest" description="Disordered" evidence="1">
    <location>
        <begin position="493"/>
        <end position="568"/>
    </location>
</feature>
<evidence type="ECO:0000256" key="1">
    <source>
        <dbReference type="SAM" id="MobiDB-lite"/>
    </source>
</evidence>
<dbReference type="EMBL" id="MU129088">
    <property type="protein sequence ID" value="KAF9507188.1"/>
    <property type="molecule type" value="Genomic_DNA"/>
</dbReference>
<feature type="region of interest" description="Disordered" evidence="1">
    <location>
        <begin position="195"/>
        <end position="310"/>
    </location>
</feature>
<evidence type="ECO:0000313" key="3">
    <source>
        <dbReference type="Proteomes" id="UP000886523"/>
    </source>
</evidence>
<evidence type="ECO:0000313" key="2">
    <source>
        <dbReference type="EMBL" id="KAF9507188.1"/>
    </source>
</evidence>
<dbReference type="Pfam" id="PF15496">
    <property type="entry name" value="DUF4646"/>
    <property type="match status" value="1"/>
</dbReference>
<feature type="compositionally biased region" description="Polar residues" evidence="1">
    <location>
        <begin position="239"/>
        <end position="249"/>
    </location>
</feature>
<dbReference type="AlphaFoldDB" id="A0A9P6DQB0"/>
<feature type="compositionally biased region" description="Basic residues" evidence="1">
    <location>
        <begin position="498"/>
        <end position="513"/>
    </location>
</feature>
<keyword evidence="3" id="KW-1185">Reference proteome</keyword>